<evidence type="ECO:0000313" key="2">
    <source>
        <dbReference type="Proteomes" id="UP000199645"/>
    </source>
</evidence>
<accession>A0A1I2IA46</accession>
<reference evidence="1 2" key="1">
    <citation type="submission" date="2016-10" db="EMBL/GenBank/DDBJ databases">
        <authorList>
            <person name="de Groot N.N."/>
        </authorList>
    </citation>
    <scope>NUCLEOTIDE SEQUENCE [LARGE SCALE GENOMIC DNA]</scope>
    <source>
        <strain evidence="1 2">DSM 43019</strain>
    </source>
</reference>
<dbReference type="AlphaFoldDB" id="A0A1I2IA46"/>
<protein>
    <submittedName>
        <fullName evidence="1">Uncharacterized protein</fullName>
    </submittedName>
</protein>
<sequence>MPTADDDLAGILDACRRLADLHYRMARALHTLGLLPEITRLRLTAEADRIDAVLDEARHPVAVRQT</sequence>
<evidence type="ECO:0000313" key="1">
    <source>
        <dbReference type="EMBL" id="SFF39145.1"/>
    </source>
</evidence>
<gene>
    <name evidence="1" type="ORF">SAMN05421541_109484</name>
</gene>
<dbReference type="Proteomes" id="UP000199645">
    <property type="component" value="Unassembled WGS sequence"/>
</dbReference>
<proteinExistence type="predicted"/>
<keyword evidence="2" id="KW-1185">Reference proteome</keyword>
<dbReference type="RefSeq" id="WP_093618364.1">
    <property type="nucleotide sequence ID" value="NZ_BOMT01000052.1"/>
</dbReference>
<dbReference type="EMBL" id="FONV01000009">
    <property type="protein sequence ID" value="SFF39145.1"/>
    <property type="molecule type" value="Genomic_DNA"/>
</dbReference>
<dbReference type="STRING" id="35752.SAMN05421541_109484"/>
<name>A0A1I2IA46_9ACTN</name>
<organism evidence="1 2">
    <name type="scientific">Actinoplanes philippinensis</name>
    <dbReference type="NCBI Taxonomy" id="35752"/>
    <lineage>
        <taxon>Bacteria</taxon>
        <taxon>Bacillati</taxon>
        <taxon>Actinomycetota</taxon>
        <taxon>Actinomycetes</taxon>
        <taxon>Micromonosporales</taxon>
        <taxon>Micromonosporaceae</taxon>
        <taxon>Actinoplanes</taxon>
    </lineage>
</organism>